<dbReference type="AlphaFoldDB" id="A0A835STJ1"/>
<feature type="compositionally biased region" description="Low complexity" evidence="8">
    <location>
        <begin position="448"/>
        <end position="458"/>
    </location>
</feature>
<feature type="region of interest" description="Disordered" evidence="8">
    <location>
        <begin position="426"/>
        <end position="474"/>
    </location>
</feature>
<feature type="region of interest" description="Disordered" evidence="8">
    <location>
        <begin position="1110"/>
        <end position="1146"/>
    </location>
</feature>
<evidence type="ECO:0000259" key="10">
    <source>
        <dbReference type="Pfam" id="PF00520"/>
    </source>
</evidence>
<keyword evidence="6 9" id="KW-0472">Membrane</keyword>
<keyword evidence="5" id="KW-0406">Ion transport</keyword>
<evidence type="ECO:0000256" key="2">
    <source>
        <dbReference type="ARBA" id="ARBA00022448"/>
    </source>
</evidence>
<accession>A0A835STJ1</accession>
<feature type="transmembrane region" description="Helical" evidence="9">
    <location>
        <begin position="717"/>
        <end position="742"/>
    </location>
</feature>
<feature type="domain" description="Ion transport" evidence="10">
    <location>
        <begin position="659"/>
        <end position="897"/>
    </location>
</feature>
<feature type="transmembrane region" description="Helical" evidence="9">
    <location>
        <begin position="914"/>
        <end position="939"/>
    </location>
</feature>
<feature type="transmembrane region" description="Helical" evidence="9">
    <location>
        <begin position="803"/>
        <end position="825"/>
    </location>
</feature>
<evidence type="ECO:0000313" key="12">
    <source>
        <dbReference type="Proteomes" id="UP000650467"/>
    </source>
</evidence>
<organism evidence="11 12">
    <name type="scientific">Chlamydomonas incerta</name>
    <dbReference type="NCBI Taxonomy" id="51695"/>
    <lineage>
        <taxon>Eukaryota</taxon>
        <taxon>Viridiplantae</taxon>
        <taxon>Chlorophyta</taxon>
        <taxon>core chlorophytes</taxon>
        <taxon>Chlorophyceae</taxon>
        <taxon>CS clade</taxon>
        <taxon>Chlamydomonadales</taxon>
        <taxon>Chlamydomonadaceae</taxon>
        <taxon>Chlamydomonas</taxon>
    </lineage>
</organism>
<gene>
    <name evidence="11" type="ORF">HXX76_011985</name>
</gene>
<name>A0A835STJ1_CHLIN</name>
<dbReference type="GO" id="GO:0005886">
    <property type="term" value="C:plasma membrane"/>
    <property type="evidence" value="ECO:0007669"/>
    <property type="project" value="TreeGrafter"/>
</dbReference>
<evidence type="ECO:0000256" key="8">
    <source>
        <dbReference type="SAM" id="MobiDB-lite"/>
    </source>
</evidence>
<feature type="transmembrane region" description="Helical" evidence="9">
    <location>
        <begin position="864"/>
        <end position="893"/>
    </location>
</feature>
<evidence type="ECO:0000313" key="11">
    <source>
        <dbReference type="EMBL" id="KAG2427999.1"/>
    </source>
</evidence>
<evidence type="ECO:0000256" key="5">
    <source>
        <dbReference type="ARBA" id="ARBA00023065"/>
    </source>
</evidence>
<dbReference type="PANTHER" id="PTHR10117:SF54">
    <property type="entry name" value="TRANSIENT RECEPTOR POTENTIAL-GAMMA PROTEIN"/>
    <property type="match status" value="1"/>
</dbReference>
<feature type="transmembrane region" description="Helical" evidence="9">
    <location>
        <begin position="1061"/>
        <end position="1080"/>
    </location>
</feature>
<keyword evidence="7" id="KW-0407">Ion channel</keyword>
<dbReference type="GO" id="GO:0015279">
    <property type="term" value="F:store-operated calcium channel activity"/>
    <property type="evidence" value="ECO:0007669"/>
    <property type="project" value="TreeGrafter"/>
</dbReference>
<evidence type="ECO:0000256" key="3">
    <source>
        <dbReference type="ARBA" id="ARBA00022692"/>
    </source>
</evidence>
<dbReference type="PANTHER" id="PTHR10117">
    <property type="entry name" value="TRANSIENT RECEPTOR POTENTIAL CHANNEL"/>
    <property type="match status" value="1"/>
</dbReference>
<evidence type="ECO:0000256" key="4">
    <source>
        <dbReference type="ARBA" id="ARBA00022989"/>
    </source>
</evidence>
<evidence type="ECO:0000256" key="1">
    <source>
        <dbReference type="ARBA" id="ARBA00004141"/>
    </source>
</evidence>
<keyword evidence="2" id="KW-0813">Transport</keyword>
<dbReference type="GO" id="GO:0034703">
    <property type="term" value="C:cation channel complex"/>
    <property type="evidence" value="ECO:0007669"/>
    <property type="project" value="TreeGrafter"/>
</dbReference>
<proteinExistence type="predicted"/>
<dbReference type="EMBL" id="JAEHOC010000037">
    <property type="protein sequence ID" value="KAG2427999.1"/>
    <property type="molecule type" value="Genomic_DNA"/>
</dbReference>
<keyword evidence="4 9" id="KW-1133">Transmembrane helix</keyword>
<dbReference type="Pfam" id="PF00520">
    <property type="entry name" value="Ion_trans"/>
    <property type="match status" value="1"/>
</dbReference>
<feature type="transmembrane region" description="Helical" evidence="9">
    <location>
        <begin position="983"/>
        <end position="1016"/>
    </location>
</feature>
<feature type="transmembrane region" description="Helical" evidence="9">
    <location>
        <begin position="679"/>
        <end position="705"/>
    </location>
</feature>
<evidence type="ECO:0000256" key="9">
    <source>
        <dbReference type="SAM" id="Phobius"/>
    </source>
</evidence>
<reference evidence="11" key="1">
    <citation type="journal article" date="2020" name="bioRxiv">
        <title>Comparative genomics of Chlamydomonas.</title>
        <authorList>
            <person name="Craig R.J."/>
            <person name="Hasan A.R."/>
            <person name="Ness R.W."/>
            <person name="Keightley P.D."/>
        </authorList>
    </citation>
    <scope>NUCLEOTIDE SEQUENCE</scope>
    <source>
        <strain evidence="11">SAG 7.73</strain>
    </source>
</reference>
<feature type="transmembrane region" description="Helical" evidence="9">
    <location>
        <begin position="620"/>
        <end position="642"/>
    </location>
</feature>
<keyword evidence="3 9" id="KW-0812">Transmembrane</keyword>
<sequence>MKKSVKNVPAVEITPAELHTFGVSELKIKRPIIKATATTEAPPEVLTRDELFELWDKTTTNKPLWDKGYERTTIKAGQIVFPELQGKTFSFIARNNGWDVTVPDYITMKFAVPCEVCVLLLDQRTAVPDWVEASFTKVSEANMTLELDWILPTHTKLLAIMFQRLQACVKAHLNVWRYKETCAPGKVYTFGGNEGRDVLLDYTYLLAWRPLEPQKLQSAPPANADNLAAMGAGAALKRMEAVQLELEEHAMWNELGDFSRKFKLYKEYREVVQKKGTATELEALRRLRPWYVMADGVLLTKACADRTGSLKVMLELISSGAEMDEVACRHLLHKLAEPRALGVLRGAQFRDLQHLLLHYCYARRRPLSSALALAAVLDKVAMERKAKYKEYTELAATLRKLATALVEKMDALEDAALGAAGAELAAAADGGGPGAQPPAEPPPPPSPGGKASPKAKLPPIAPKPNGSPNAVSGASTDPEAIYAAADAAAAASASPALASGGEPITLEDVLIVPKHAFAAGGQQQQQGGVGGGGGCFGGCGGGGGGGGGPPLPSSLNDVGPLGVACETGDVIFVSTSVVQGHLQRWWEGVDYTHMALQDNGEVLSYEDHHMLLHILKNSGFVGALGMLPARYFSYLVHYMLFCSRPYYDSPRGRWAFRLMCEAFFLYIFTYVQLEEQYRFMWQHAALVVYVASIIVDEMLELVYFYEGRLLVYFQDGFNVVEAFTILLLVAAGGCKAATLILVGEDDSSDGDSGDYYGELQTASDFLYNTASIFVWARLLKYMIPLYDGMGSLLMVLSQMTMEVLKFTMPAVILMLGVAMALYSLFRDRGIPGMDSLWKVMIALFRTFLGETIFDTFAGETSTVYLVYVNILIVLYAIAAAVVLANLLIAVISARYQAELVAAQSRLQRAQMTRYYSFMVRNQLLGAPFSLPLLLVTWLLPSGLRGWAGDYTGNWSRFKVLPMDGRLQATLRYPKGSRELPYVIYLLTFYPAVVVLTWATWVVLAPYCLVYFALYGYRNWQALLQSKDTGKPQQAKESSLGFWGLPVYLIMLPLWLLLGVLLYVGVLGTLVVLWGGVYQWLWRVAYYTHWVLRGWVEGWIPALGRKRAAAAATGVTGPQHAPGTAAGGKQPPPPPQQQQQPQQRDEAVGLEEPDVGLLWAARLGKRPALSSADIRAAMRDAGLSEGDVVLAVVGPRADWEKVEEDGEVWGQQQRVGPGALGWVRKVFREALAESGAPRR</sequence>
<feature type="compositionally biased region" description="Pro residues" evidence="8">
    <location>
        <begin position="435"/>
        <end position="447"/>
    </location>
</feature>
<evidence type="ECO:0000256" key="6">
    <source>
        <dbReference type="ARBA" id="ARBA00023136"/>
    </source>
</evidence>
<protein>
    <recommendedName>
        <fullName evidence="10">Ion transport domain-containing protein</fullName>
    </recommendedName>
</protein>
<dbReference type="InterPro" id="IPR002153">
    <property type="entry name" value="TRPC_channel"/>
</dbReference>
<comment type="subcellular location">
    <subcellularLocation>
        <location evidence="1">Membrane</location>
        <topology evidence="1">Multi-pass membrane protein</topology>
    </subcellularLocation>
</comment>
<dbReference type="GO" id="GO:0051480">
    <property type="term" value="P:regulation of cytosolic calcium ion concentration"/>
    <property type="evidence" value="ECO:0007669"/>
    <property type="project" value="TreeGrafter"/>
</dbReference>
<dbReference type="GO" id="GO:0070679">
    <property type="term" value="F:inositol 1,4,5 trisphosphate binding"/>
    <property type="evidence" value="ECO:0007669"/>
    <property type="project" value="TreeGrafter"/>
</dbReference>
<keyword evidence="12" id="KW-1185">Reference proteome</keyword>
<comment type="caution">
    <text evidence="11">The sequence shown here is derived from an EMBL/GenBank/DDBJ whole genome shotgun (WGS) entry which is preliminary data.</text>
</comment>
<feature type="transmembrane region" description="Helical" evidence="9">
    <location>
        <begin position="654"/>
        <end position="673"/>
    </location>
</feature>
<dbReference type="InterPro" id="IPR005821">
    <property type="entry name" value="Ion_trans_dom"/>
</dbReference>
<dbReference type="Proteomes" id="UP000650467">
    <property type="component" value="Unassembled WGS sequence"/>
</dbReference>
<feature type="transmembrane region" description="Helical" evidence="9">
    <location>
        <begin position="1037"/>
        <end position="1055"/>
    </location>
</feature>
<evidence type="ECO:0000256" key="7">
    <source>
        <dbReference type="ARBA" id="ARBA00023303"/>
    </source>
</evidence>